<sequence length="340" mass="38612">MKIKNYIFRTAVACCMGLAFAACGDDDLDPNSIFPTDVVEIDPQSSTYQLDVYLDEAFRQTYNIQFRYKLQDVGTDMNYNLVPATYENSVDLAVLTKYLWFDVYDKVVPDKNFMKTNSPRIIHLIGSPAVNPANHTIVLGLAEGGLKVSLFYVNEMDVSSIDNLNEYYFITMHHEFAHILHQTKTYPKNFDSLSVGHYDALGWQDRDERVTASLGFVSNYASSQPREDFAETIARYITMRDAEWNALLENAAKGWELVGESYVETEDADGVDGVALINQKVEIARNWFRDAWGADLDALREEVQHVQNTYSLSVLEELRKQVYDIPVPGQSDNGETSVEQ</sequence>
<reference evidence="2" key="2">
    <citation type="journal article" date="2021" name="PeerJ">
        <title>Extensive microbial diversity within the chicken gut microbiome revealed by metagenomics and culture.</title>
        <authorList>
            <person name="Gilroy R."/>
            <person name="Ravi A."/>
            <person name="Getino M."/>
            <person name="Pursley I."/>
            <person name="Horton D.L."/>
            <person name="Alikhan N.F."/>
            <person name="Baker D."/>
            <person name="Gharbi K."/>
            <person name="Hall N."/>
            <person name="Watson M."/>
            <person name="Adriaenssens E.M."/>
            <person name="Foster-Nyarko E."/>
            <person name="Jarju S."/>
            <person name="Secka A."/>
            <person name="Antonio M."/>
            <person name="Oren A."/>
            <person name="Chaudhuri R.R."/>
            <person name="La Ragione R."/>
            <person name="Hildebrand F."/>
            <person name="Pallen M.J."/>
        </authorList>
    </citation>
    <scope>NUCLEOTIDE SEQUENCE</scope>
    <source>
        <strain evidence="2">6919</strain>
    </source>
</reference>
<dbReference type="AlphaFoldDB" id="A0A9D9INY4"/>
<feature type="signal peptide" evidence="1">
    <location>
        <begin position="1"/>
        <end position="21"/>
    </location>
</feature>
<dbReference type="Pfam" id="PF15890">
    <property type="entry name" value="Peptidase_Mx1"/>
    <property type="match status" value="1"/>
</dbReference>
<comment type="caution">
    <text evidence="2">The sequence shown here is derived from an EMBL/GenBank/DDBJ whole genome shotgun (WGS) entry which is preliminary data.</text>
</comment>
<dbReference type="PROSITE" id="PS51257">
    <property type="entry name" value="PROKAR_LIPOPROTEIN"/>
    <property type="match status" value="1"/>
</dbReference>
<protein>
    <submittedName>
        <fullName evidence="2">Zinc-binding metallopeptidase</fullName>
    </submittedName>
</protein>
<name>A0A9D9INY4_9BACT</name>
<dbReference type="Gene3D" id="3.40.390.70">
    <property type="match status" value="1"/>
</dbReference>
<organism evidence="2 3">
    <name type="scientific">Candidatus Limisoma faecipullorum</name>
    <dbReference type="NCBI Taxonomy" id="2840854"/>
    <lineage>
        <taxon>Bacteria</taxon>
        <taxon>Pseudomonadati</taxon>
        <taxon>Bacteroidota</taxon>
        <taxon>Bacteroidia</taxon>
        <taxon>Bacteroidales</taxon>
        <taxon>Candidatus Limisoma</taxon>
    </lineage>
</organism>
<reference evidence="2" key="1">
    <citation type="submission" date="2020-10" db="EMBL/GenBank/DDBJ databases">
        <authorList>
            <person name="Gilroy R."/>
        </authorList>
    </citation>
    <scope>NUCLEOTIDE SEQUENCE</scope>
    <source>
        <strain evidence="2">6919</strain>
    </source>
</reference>
<dbReference type="InterPro" id="IPR030890">
    <property type="entry name" value="LP_HExxH_w_TonB"/>
</dbReference>
<evidence type="ECO:0000313" key="3">
    <source>
        <dbReference type="Proteomes" id="UP000823598"/>
    </source>
</evidence>
<accession>A0A9D9INY4</accession>
<gene>
    <name evidence="2" type="ORF">IAB88_04480</name>
</gene>
<proteinExistence type="predicted"/>
<keyword evidence="1" id="KW-0732">Signal</keyword>
<feature type="chain" id="PRO_5038606302" evidence="1">
    <location>
        <begin position="22"/>
        <end position="340"/>
    </location>
</feature>
<dbReference type="Proteomes" id="UP000823598">
    <property type="component" value="Unassembled WGS sequence"/>
</dbReference>
<dbReference type="EMBL" id="JADIMC010000053">
    <property type="protein sequence ID" value="MBO8476228.1"/>
    <property type="molecule type" value="Genomic_DNA"/>
</dbReference>
<evidence type="ECO:0000256" key="1">
    <source>
        <dbReference type="SAM" id="SignalP"/>
    </source>
</evidence>
<dbReference type="NCBIfam" id="TIGR04549">
    <property type="entry name" value="LP_HExxH_w_tonB"/>
    <property type="match status" value="1"/>
</dbReference>
<dbReference type="SUPFAM" id="SSF55486">
    <property type="entry name" value="Metalloproteases ('zincins'), catalytic domain"/>
    <property type="match status" value="1"/>
</dbReference>
<evidence type="ECO:0000313" key="2">
    <source>
        <dbReference type="EMBL" id="MBO8476228.1"/>
    </source>
</evidence>